<organism evidence="2">
    <name type="scientific">Tetraselmis sp. GSL018</name>
    <dbReference type="NCBI Taxonomy" id="582737"/>
    <lineage>
        <taxon>Eukaryota</taxon>
        <taxon>Viridiplantae</taxon>
        <taxon>Chlorophyta</taxon>
        <taxon>core chlorophytes</taxon>
        <taxon>Chlorodendrophyceae</taxon>
        <taxon>Chlorodendrales</taxon>
        <taxon>Chlorodendraceae</taxon>
        <taxon>Tetraselmis</taxon>
    </lineage>
</organism>
<protein>
    <submittedName>
        <fullName evidence="2">Uncharacterized protein</fullName>
    </submittedName>
</protein>
<accession>A0A061R076</accession>
<reference evidence="2" key="1">
    <citation type="submission" date="2014-05" db="EMBL/GenBank/DDBJ databases">
        <title>The transcriptome of the halophilic microalga Tetraselmis sp. GSL018 isolated from the Great Salt Lake, Utah.</title>
        <authorList>
            <person name="Jinkerson R.E."/>
            <person name="D'Adamo S."/>
            <person name="Posewitz M.C."/>
        </authorList>
    </citation>
    <scope>NUCLEOTIDE SEQUENCE</scope>
    <source>
        <strain evidence="2">GSL018</strain>
    </source>
</reference>
<gene>
    <name evidence="2" type="ORF">TSPGSL018_16155</name>
</gene>
<proteinExistence type="predicted"/>
<feature type="compositionally biased region" description="Low complexity" evidence="1">
    <location>
        <begin position="1"/>
        <end position="27"/>
    </location>
</feature>
<name>A0A061R076_9CHLO</name>
<dbReference type="EMBL" id="GBEZ01021356">
    <property type="protein sequence ID" value="JAC65388.1"/>
    <property type="molecule type" value="Transcribed_RNA"/>
</dbReference>
<feature type="region of interest" description="Disordered" evidence="1">
    <location>
        <begin position="1"/>
        <end position="32"/>
    </location>
</feature>
<dbReference type="AlphaFoldDB" id="A0A061R076"/>
<feature type="non-terminal residue" evidence="2">
    <location>
        <position position="1"/>
    </location>
</feature>
<sequence>RGRPSLGGSAAPATGPASMCSSSSRSSCPPPLLERVLPPPWQHLLRSPTPDAAAAICSETKAKTEKSPFLPPFDTHTYSQYFFHEATEQFFANNDRSFHRCVLACPRLERTGCGNAAAFFSAQTGCTHLWRHLLPAGRATEASG</sequence>
<evidence type="ECO:0000313" key="2">
    <source>
        <dbReference type="EMBL" id="JAC65388.1"/>
    </source>
</evidence>
<evidence type="ECO:0000256" key="1">
    <source>
        <dbReference type="SAM" id="MobiDB-lite"/>
    </source>
</evidence>